<feature type="chain" id="PRO_5020709358" description="DUF3108 domain-containing protein" evidence="1">
    <location>
        <begin position="22"/>
        <end position="293"/>
    </location>
</feature>
<name>A0A4Q6XG56_9GAMM</name>
<dbReference type="EMBL" id="SGIM01000007">
    <property type="protein sequence ID" value="RZF52170.1"/>
    <property type="molecule type" value="Genomic_DNA"/>
</dbReference>
<evidence type="ECO:0000313" key="3">
    <source>
        <dbReference type="Proteomes" id="UP000292110"/>
    </source>
</evidence>
<accession>A0A4Q6XG56</accession>
<dbReference type="Proteomes" id="UP000292110">
    <property type="component" value="Unassembled WGS sequence"/>
</dbReference>
<evidence type="ECO:0000313" key="2">
    <source>
        <dbReference type="EMBL" id="RZF52170.1"/>
    </source>
</evidence>
<keyword evidence="3" id="KW-1185">Reference proteome</keyword>
<evidence type="ECO:0000256" key="1">
    <source>
        <dbReference type="SAM" id="SignalP"/>
    </source>
</evidence>
<sequence>MRIILNSLFILALFMTKQAHAQIEIPEKLIINKNDLYLKGDVKNLNTWTKQKFSPFKFDEVQLYFLPNGILKQIDSPSMGAFGQEWEFDKKSAKLIKHHLYTNNQAKERNNYLIGSVTHYDQENRPQIIAYYPKIASNILSKKVAIEYTPTTQVYKHYSNTPNNNLQLTSIQTIHLSSRNGELEKIILANAPPYHFMPPLEKIYNHNGMIKSSLKDMRENSKIEYEYENSVLAKVINYSNPETNVSFKDYIFDDCGNWTQRNLLDNKNNEMGVEYRKFEYYSACIPNTFILSK</sequence>
<organism evidence="2 3">
    <name type="scientific">Acinetobacter halotolerans</name>
    <dbReference type="NCBI Taxonomy" id="1752076"/>
    <lineage>
        <taxon>Bacteria</taxon>
        <taxon>Pseudomonadati</taxon>
        <taxon>Pseudomonadota</taxon>
        <taxon>Gammaproteobacteria</taxon>
        <taxon>Moraxellales</taxon>
        <taxon>Moraxellaceae</taxon>
        <taxon>Acinetobacter</taxon>
    </lineage>
</organism>
<keyword evidence="1" id="KW-0732">Signal</keyword>
<evidence type="ECO:0008006" key="4">
    <source>
        <dbReference type="Google" id="ProtNLM"/>
    </source>
</evidence>
<gene>
    <name evidence="2" type="ORF">EXE30_09955</name>
</gene>
<comment type="caution">
    <text evidence="2">The sequence shown here is derived from an EMBL/GenBank/DDBJ whole genome shotgun (WGS) entry which is preliminary data.</text>
</comment>
<feature type="signal peptide" evidence="1">
    <location>
        <begin position="1"/>
        <end position="21"/>
    </location>
</feature>
<dbReference type="AlphaFoldDB" id="A0A4Q6XG56"/>
<proteinExistence type="predicted"/>
<reference evidence="2 3" key="1">
    <citation type="submission" date="2019-02" db="EMBL/GenBank/DDBJ databases">
        <title>The draft genome of Acinetobacter halotolerans strain JCM 31009.</title>
        <authorList>
            <person name="Qin J."/>
            <person name="Feng Y."/>
            <person name="Nemec A."/>
            <person name="Zong Z."/>
        </authorList>
    </citation>
    <scope>NUCLEOTIDE SEQUENCE [LARGE SCALE GENOMIC DNA]</scope>
    <source>
        <strain evidence="2 3">JCM 31009</strain>
    </source>
</reference>
<protein>
    <recommendedName>
        <fullName evidence="4">DUF3108 domain-containing protein</fullName>
    </recommendedName>
</protein>